<organism evidence="8 9">
    <name type="scientific">Clitoria ternatea</name>
    <name type="common">Butterfly pea</name>
    <dbReference type="NCBI Taxonomy" id="43366"/>
    <lineage>
        <taxon>Eukaryota</taxon>
        <taxon>Viridiplantae</taxon>
        <taxon>Streptophyta</taxon>
        <taxon>Embryophyta</taxon>
        <taxon>Tracheophyta</taxon>
        <taxon>Spermatophyta</taxon>
        <taxon>Magnoliopsida</taxon>
        <taxon>eudicotyledons</taxon>
        <taxon>Gunneridae</taxon>
        <taxon>Pentapetalae</taxon>
        <taxon>rosids</taxon>
        <taxon>fabids</taxon>
        <taxon>Fabales</taxon>
        <taxon>Fabaceae</taxon>
        <taxon>Papilionoideae</taxon>
        <taxon>50 kb inversion clade</taxon>
        <taxon>NPAAA clade</taxon>
        <taxon>indigoferoid/millettioid clade</taxon>
        <taxon>Phaseoleae</taxon>
        <taxon>Clitoria</taxon>
    </lineage>
</organism>
<dbReference type="SMART" id="SM00353">
    <property type="entry name" value="HLH"/>
    <property type="match status" value="1"/>
</dbReference>
<feature type="region of interest" description="Disordered" evidence="6">
    <location>
        <begin position="83"/>
        <end position="102"/>
    </location>
</feature>
<evidence type="ECO:0000256" key="4">
    <source>
        <dbReference type="ARBA" id="ARBA00023242"/>
    </source>
</evidence>
<dbReference type="InterPro" id="IPR054502">
    <property type="entry name" value="bHLH-TF_ACT-like_plant"/>
</dbReference>
<evidence type="ECO:0000256" key="6">
    <source>
        <dbReference type="SAM" id="MobiDB-lite"/>
    </source>
</evidence>
<dbReference type="InterPro" id="IPR036638">
    <property type="entry name" value="HLH_DNA-bd_sf"/>
</dbReference>
<protein>
    <recommendedName>
        <fullName evidence="7">BHLH domain-containing protein</fullName>
    </recommendedName>
</protein>
<gene>
    <name evidence="8" type="ORF">RJT34_18135</name>
</gene>
<evidence type="ECO:0000259" key="7">
    <source>
        <dbReference type="PROSITE" id="PS50888"/>
    </source>
</evidence>
<feature type="coiled-coil region" evidence="5">
    <location>
        <begin position="145"/>
        <end position="172"/>
    </location>
</feature>
<dbReference type="AlphaFoldDB" id="A0AAN9JA79"/>
<dbReference type="Gene3D" id="4.10.280.10">
    <property type="entry name" value="Helix-loop-helix DNA-binding domain"/>
    <property type="match status" value="1"/>
</dbReference>
<dbReference type="Pfam" id="PF00010">
    <property type="entry name" value="HLH"/>
    <property type="match status" value="1"/>
</dbReference>
<comment type="subcellular location">
    <subcellularLocation>
        <location evidence="1">Nucleus</location>
    </subcellularLocation>
</comment>
<keyword evidence="4" id="KW-0539">Nucleus</keyword>
<keyword evidence="9" id="KW-1185">Reference proteome</keyword>
<dbReference type="GO" id="GO:0005634">
    <property type="term" value="C:nucleus"/>
    <property type="evidence" value="ECO:0007669"/>
    <property type="project" value="UniProtKB-SubCell"/>
</dbReference>
<name>A0AAN9JA79_CLITE</name>
<dbReference type="Proteomes" id="UP001359559">
    <property type="component" value="Unassembled WGS sequence"/>
</dbReference>
<dbReference type="InterPro" id="IPR052610">
    <property type="entry name" value="bHLH_transcription_regulator"/>
</dbReference>
<accession>A0AAN9JA79</accession>
<comment type="caution">
    <text evidence="8">The sequence shown here is derived from an EMBL/GenBank/DDBJ whole genome shotgun (WGS) entry which is preliminary data.</text>
</comment>
<dbReference type="SUPFAM" id="SSF47459">
    <property type="entry name" value="HLH, helix-loop-helix DNA-binding domain"/>
    <property type="match status" value="1"/>
</dbReference>
<dbReference type="InterPro" id="IPR011598">
    <property type="entry name" value="bHLH_dom"/>
</dbReference>
<dbReference type="PANTHER" id="PTHR45959">
    <property type="entry name" value="BHLH TRANSCRIPTION FACTOR"/>
    <property type="match status" value="1"/>
</dbReference>
<keyword evidence="5" id="KW-0175">Coiled coil</keyword>
<dbReference type="GO" id="GO:0046983">
    <property type="term" value="F:protein dimerization activity"/>
    <property type="evidence" value="ECO:0007669"/>
    <property type="project" value="InterPro"/>
</dbReference>
<evidence type="ECO:0000313" key="8">
    <source>
        <dbReference type="EMBL" id="KAK7295230.1"/>
    </source>
</evidence>
<dbReference type="PROSITE" id="PS50888">
    <property type="entry name" value="BHLH"/>
    <property type="match status" value="1"/>
</dbReference>
<keyword evidence="3" id="KW-0804">Transcription</keyword>
<sequence>MPMEDSREDLVSYREMSGDEDFLHESPMMSFDEEELFLRDIIANESDTNHFSSSSLQSLDRRNQSVSPNKGYVLSFDHNPVVMSSESRTRSHCNEPRVQQRTKRVRKTECHILAERNRRLELTKGIIALSATIPGLKRNDKAYVLHEAVNYMKQLQERVKELENEKTKKRVVESTILIKKTRLSINNNDSRETHYGCVEELPEVEATVLDKDVLIEIHCEKRMPTLHKLICMLNNLHLSITGSSILPFGTSTVKITIIAQMNDEYNMTIDDLVKTLRQRLLCLKSQYMESDSCW</sequence>
<evidence type="ECO:0000313" key="9">
    <source>
        <dbReference type="Proteomes" id="UP001359559"/>
    </source>
</evidence>
<proteinExistence type="predicted"/>
<dbReference type="Pfam" id="PF22754">
    <property type="entry name" value="bHLH-TF_ACT-like_plant"/>
    <property type="match status" value="1"/>
</dbReference>
<evidence type="ECO:0000256" key="5">
    <source>
        <dbReference type="SAM" id="Coils"/>
    </source>
</evidence>
<feature type="domain" description="BHLH" evidence="7">
    <location>
        <begin position="106"/>
        <end position="155"/>
    </location>
</feature>
<evidence type="ECO:0000256" key="2">
    <source>
        <dbReference type="ARBA" id="ARBA00023015"/>
    </source>
</evidence>
<evidence type="ECO:0000256" key="1">
    <source>
        <dbReference type="ARBA" id="ARBA00004123"/>
    </source>
</evidence>
<dbReference type="PANTHER" id="PTHR45959:SF2">
    <property type="entry name" value="BHLH TRANSCRIPTION FACTOR"/>
    <property type="match status" value="1"/>
</dbReference>
<dbReference type="GO" id="GO:0080090">
    <property type="term" value="P:regulation of primary metabolic process"/>
    <property type="evidence" value="ECO:0007669"/>
    <property type="project" value="UniProtKB-ARBA"/>
</dbReference>
<evidence type="ECO:0000256" key="3">
    <source>
        <dbReference type="ARBA" id="ARBA00023163"/>
    </source>
</evidence>
<dbReference type="EMBL" id="JAYKXN010000004">
    <property type="protein sequence ID" value="KAK7295230.1"/>
    <property type="molecule type" value="Genomic_DNA"/>
</dbReference>
<keyword evidence="2" id="KW-0805">Transcription regulation</keyword>
<reference evidence="8 9" key="1">
    <citation type="submission" date="2024-01" db="EMBL/GenBank/DDBJ databases">
        <title>The genomes of 5 underutilized Papilionoideae crops provide insights into root nodulation and disease resistance.</title>
        <authorList>
            <person name="Yuan L."/>
        </authorList>
    </citation>
    <scope>NUCLEOTIDE SEQUENCE [LARGE SCALE GENOMIC DNA]</scope>
    <source>
        <strain evidence="8">LY-2023</strain>
        <tissue evidence="8">Leaf</tissue>
    </source>
</reference>